<dbReference type="EMBL" id="DTBP01000013">
    <property type="protein sequence ID" value="HGQ73748.1"/>
    <property type="molecule type" value="Genomic_DNA"/>
</dbReference>
<evidence type="ECO:0008006" key="3">
    <source>
        <dbReference type="Google" id="ProtNLM"/>
    </source>
</evidence>
<evidence type="ECO:0000313" key="1">
    <source>
        <dbReference type="EMBL" id="HGQ59225.1"/>
    </source>
</evidence>
<name>A0A7C4NNV8_STAMA</name>
<dbReference type="AlphaFoldDB" id="A0A7C4NNV8"/>
<gene>
    <name evidence="1" type="ORF">ENU09_00645</name>
    <name evidence="2" type="ORF">ENU20_01545</name>
</gene>
<organism evidence="2">
    <name type="scientific">Staphylothermus marinus</name>
    <dbReference type="NCBI Taxonomy" id="2280"/>
    <lineage>
        <taxon>Archaea</taxon>
        <taxon>Thermoproteota</taxon>
        <taxon>Thermoprotei</taxon>
        <taxon>Desulfurococcales</taxon>
        <taxon>Desulfurococcaceae</taxon>
        <taxon>Staphylothermus</taxon>
    </lineage>
</organism>
<protein>
    <recommendedName>
        <fullName evidence="3">B box-type domain-containing protein</fullName>
    </recommendedName>
</protein>
<proteinExistence type="predicted"/>
<evidence type="ECO:0000313" key="2">
    <source>
        <dbReference type="EMBL" id="HGQ73748.1"/>
    </source>
</evidence>
<comment type="caution">
    <text evidence="2">The sequence shown here is derived from an EMBL/GenBank/DDBJ whole genome shotgun (WGS) entry which is preliminary data.</text>
</comment>
<dbReference type="EMBL" id="DTBE01000017">
    <property type="protein sequence ID" value="HGQ59225.1"/>
    <property type="molecule type" value="Genomic_DNA"/>
</dbReference>
<accession>A0A7C4NNV8</accession>
<reference evidence="2" key="1">
    <citation type="journal article" date="2020" name="mSystems">
        <title>Genome- and Community-Level Interaction Insights into Carbon Utilization and Element Cycling Functions of Hydrothermarchaeota in Hydrothermal Sediment.</title>
        <authorList>
            <person name="Zhou Z."/>
            <person name="Liu Y."/>
            <person name="Xu W."/>
            <person name="Pan J."/>
            <person name="Luo Z.H."/>
            <person name="Li M."/>
        </authorList>
    </citation>
    <scope>NUCLEOTIDE SEQUENCE [LARGE SCALE GENOMIC DNA]</scope>
    <source>
        <strain evidence="1">SpSt-638</strain>
        <strain evidence="2">SpSt-648</strain>
    </source>
</reference>
<sequence>MFCEICEFELAMYRCGLCGRIVCARDYDFDKNICLVCRDTLCNFCGSKLSIKYCRICGRVGCDDCLIQESLVSYVCKECIRSIKKNGVGDGVENR</sequence>